<evidence type="ECO:0000313" key="2">
    <source>
        <dbReference type="EMBL" id="TQM16154.1"/>
    </source>
</evidence>
<dbReference type="RefSeq" id="WP_142052992.1">
    <property type="nucleotide sequence ID" value="NZ_VFPA01000001.1"/>
</dbReference>
<dbReference type="Proteomes" id="UP000315677">
    <property type="component" value="Unassembled WGS sequence"/>
</dbReference>
<protein>
    <recommendedName>
        <fullName evidence="4">Phage integrase family protein</fullName>
    </recommendedName>
</protein>
<dbReference type="OrthoDB" id="1822491at2"/>
<gene>
    <name evidence="2" type="ORF">FB558_2959</name>
</gene>
<keyword evidence="3" id="KW-1185">Reference proteome</keyword>
<accession>A0A543E3H5</accession>
<sequence>MGQVAQAVVAGGDITDAGAKELMRRVRHSSVRAAMRYQHSTDRRDRQIAAKMSQRASTAKGTST</sequence>
<dbReference type="EMBL" id="VFPA01000001">
    <property type="protein sequence ID" value="TQM16154.1"/>
    <property type="molecule type" value="Genomic_DNA"/>
</dbReference>
<feature type="compositionally biased region" description="Basic and acidic residues" evidence="1">
    <location>
        <begin position="39"/>
        <end position="48"/>
    </location>
</feature>
<feature type="compositionally biased region" description="Polar residues" evidence="1">
    <location>
        <begin position="54"/>
        <end position="64"/>
    </location>
</feature>
<proteinExistence type="predicted"/>
<name>A0A543E3H5_9PSEU</name>
<evidence type="ECO:0000313" key="3">
    <source>
        <dbReference type="Proteomes" id="UP000315677"/>
    </source>
</evidence>
<comment type="caution">
    <text evidence="2">The sequence shown here is derived from an EMBL/GenBank/DDBJ whole genome shotgun (WGS) entry which is preliminary data.</text>
</comment>
<reference evidence="2 3" key="1">
    <citation type="submission" date="2019-06" db="EMBL/GenBank/DDBJ databases">
        <title>Sequencing the genomes of 1000 actinobacteria strains.</title>
        <authorList>
            <person name="Klenk H.-P."/>
        </authorList>
    </citation>
    <scope>NUCLEOTIDE SEQUENCE [LARGE SCALE GENOMIC DNA]</scope>
    <source>
        <strain evidence="2 3">DSM 45301</strain>
    </source>
</reference>
<dbReference type="AlphaFoldDB" id="A0A543E3H5"/>
<organism evidence="2 3">
    <name type="scientific">Pseudonocardia kunmingensis</name>
    <dbReference type="NCBI Taxonomy" id="630975"/>
    <lineage>
        <taxon>Bacteria</taxon>
        <taxon>Bacillati</taxon>
        <taxon>Actinomycetota</taxon>
        <taxon>Actinomycetes</taxon>
        <taxon>Pseudonocardiales</taxon>
        <taxon>Pseudonocardiaceae</taxon>
        <taxon>Pseudonocardia</taxon>
    </lineage>
</organism>
<feature type="region of interest" description="Disordered" evidence="1">
    <location>
        <begin position="35"/>
        <end position="64"/>
    </location>
</feature>
<evidence type="ECO:0000256" key="1">
    <source>
        <dbReference type="SAM" id="MobiDB-lite"/>
    </source>
</evidence>
<evidence type="ECO:0008006" key="4">
    <source>
        <dbReference type="Google" id="ProtNLM"/>
    </source>
</evidence>